<dbReference type="GO" id="GO:0000977">
    <property type="term" value="F:RNA polymerase II transcription regulatory region sequence-specific DNA binding"/>
    <property type="evidence" value="ECO:0007669"/>
    <property type="project" value="TreeGrafter"/>
</dbReference>
<dbReference type="AlphaFoldDB" id="A0A813R2N7"/>
<evidence type="ECO:0000256" key="6">
    <source>
        <dbReference type="SAM" id="MobiDB-lite"/>
    </source>
</evidence>
<reference evidence="8" key="1">
    <citation type="submission" date="2021-02" db="EMBL/GenBank/DDBJ databases">
        <authorList>
            <person name="Nowell W R."/>
        </authorList>
    </citation>
    <scope>NUCLEOTIDE SEQUENCE</scope>
</reference>
<dbReference type="EMBL" id="CAJNOL010000047">
    <property type="protein sequence ID" value="CAF0786392.1"/>
    <property type="molecule type" value="Genomic_DNA"/>
</dbReference>
<dbReference type="SMART" id="SM00355">
    <property type="entry name" value="ZnF_C2H2"/>
    <property type="match status" value="13"/>
</dbReference>
<keyword evidence="3 5" id="KW-0863">Zinc-finger</keyword>
<sequence>MMMDTTDDTDGTAFICPECSFNGTSLPELISHLNEAHSEETASKSEAPPKNVSLLPNEKRSRRKPAFSHQIISQAPRQSLPIFKQSNVDPGSIHFWNRVITADKNDRRFTEPDIIRNENFLHSNLSSQRPIAPKTTNSPTKSINSTPILTSPSLYSSTIQPIQKNFQCRICHLTYKNFHDCTAHIRRKHEISHAQAGRYVGKLDTNVPLPPSATGHYKIRLKVKSLPPQPSPTTTVENFTKTYQCKYCSYTTSWLKDISQHEIQNHRNYSTHTQEDIMHNNNNNTNNNNDNGLSALLIDNIQSYGEVLPNGNDEMIMIEEDIDDDEDDALWKYQQEINNLSESTSHNKNSFTKSFKKFQCPHCEHSSPTLTKLKLHIATHINIKPFMCSICGWRANLRWYIQCHAKKRHPNQNFEVLQLSHEEAEQTINAYMRERAFDTKLHSRHDSKHQYQCSLCQFRSNHPRYIEQHIETNHTKIIKQNNNHTNLITSDTNSQHLTNSSNIIYQKFSTHPNFNPNRLYYCSLCYRGYRWRYDVKRHHKTMHETSEDDLLKNRNFHYLEYIPQIDSLISATMSSINNNQLKHENDIDNDDDDDDLKISIADARTVDVTDDEAAALLMIESNKTDTNQIVVDDHPEDSIIVFEDDRINKSLSLETPKLSSSSSSRPSFKPYRCPYCFYRTNWRTDCLRHIRARHKVEPNLNGYYEMSNEEAEKTYEEYDRTFGFVVSKKVLARFTDFRQIKWEDLKKSIWEKIKDKTEFEQCIFDRLRPDNYTSISTTETLTQPLLITIPNKISIVKPKRIFTCMDCAYHSSKIHELDKHICSKIQKSQQGKSHGKFVVSLYQCTKCLYRTVNRNYIRQHLHRHRLKTYKKKPFYYCLFCGYNHQYRTKIIVHIAKKHPKKNSLNNLIPCHYACDADFSIRQTILKRSFIEQQLKKSQTFYCTYCPYISTTILEYDHHRSCHQENPLNLYKCHHCSFASNSLSYTNQHTLIHSKQARLLSSDSDMKNLKQIPVSTLYKETLGKSHRYNCPFCKKFASSYSSAVLHHIKNLHAGTSNQFHGSLIIGSDMAKEILFLGDTVTNNRRHGN</sequence>
<feature type="domain" description="C2H2-type" evidence="7">
    <location>
        <begin position="520"/>
        <end position="548"/>
    </location>
</feature>
<dbReference type="EMBL" id="CAJNOH010000025">
    <property type="protein sequence ID" value="CAF0775632.1"/>
    <property type="molecule type" value="Genomic_DNA"/>
</dbReference>
<dbReference type="Proteomes" id="UP000663854">
    <property type="component" value="Unassembled WGS sequence"/>
</dbReference>
<dbReference type="PROSITE" id="PS50157">
    <property type="entry name" value="ZINC_FINGER_C2H2_2"/>
    <property type="match status" value="2"/>
</dbReference>
<evidence type="ECO:0000256" key="1">
    <source>
        <dbReference type="ARBA" id="ARBA00022723"/>
    </source>
</evidence>
<dbReference type="GO" id="GO:0005634">
    <property type="term" value="C:nucleus"/>
    <property type="evidence" value="ECO:0007669"/>
    <property type="project" value="TreeGrafter"/>
</dbReference>
<dbReference type="GO" id="GO:0008270">
    <property type="term" value="F:zinc ion binding"/>
    <property type="evidence" value="ECO:0007669"/>
    <property type="project" value="UniProtKB-KW"/>
</dbReference>
<keyword evidence="11" id="KW-1185">Reference proteome</keyword>
<dbReference type="InterPro" id="IPR036236">
    <property type="entry name" value="Znf_C2H2_sf"/>
</dbReference>
<protein>
    <recommendedName>
        <fullName evidence="7">C2H2-type domain-containing protein</fullName>
    </recommendedName>
</protein>
<dbReference type="PANTHER" id="PTHR24409:SF434">
    <property type="entry name" value="FI01124P-RELATED"/>
    <property type="match status" value="1"/>
</dbReference>
<evidence type="ECO:0000256" key="2">
    <source>
        <dbReference type="ARBA" id="ARBA00022737"/>
    </source>
</evidence>
<evidence type="ECO:0000313" key="9">
    <source>
        <dbReference type="EMBL" id="CAF0786392.1"/>
    </source>
</evidence>
<keyword evidence="4" id="KW-0862">Zinc</keyword>
<feature type="domain" description="C2H2-type" evidence="7">
    <location>
        <begin position="358"/>
        <end position="385"/>
    </location>
</feature>
<feature type="region of interest" description="Disordered" evidence="6">
    <location>
        <begin position="36"/>
        <end position="68"/>
    </location>
</feature>
<organism evidence="8 10">
    <name type="scientific">Rotaria sordida</name>
    <dbReference type="NCBI Taxonomy" id="392033"/>
    <lineage>
        <taxon>Eukaryota</taxon>
        <taxon>Metazoa</taxon>
        <taxon>Spiralia</taxon>
        <taxon>Gnathifera</taxon>
        <taxon>Rotifera</taxon>
        <taxon>Eurotatoria</taxon>
        <taxon>Bdelloidea</taxon>
        <taxon>Philodinida</taxon>
        <taxon>Philodinidae</taxon>
        <taxon>Rotaria</taxon>
    </lineage>
</organism>
<proteinExistence type="predicted"/>
<dbReference type="SUPFAM" id="SSF57667">
    <property type="entry name" value="beta-beta-alpha zinc fingers"/>
    <property type="match status" value="1"/>
</dbReference>
<evidence type="ECO:0000256" key="4">
    <source>
        <dbReference type="ARBA" id="ARBA00022833"/>
    </source>
</evidence>
<keyword evidence="2" id="KW-0677">Repeat</keyword>
<keyword evidence="1" id="KW-0479">Metal-binding</keyword>
<evidence type="ECO:0000313" key="8">
    <source>
        <dbReference type="EMBL" id="CAF0775632.1"/>
    </source>
</evidence>
<evidence type="ECO:0000313" key="10">
    <source>
        <dbReference type="Proteomes" id="UP000663854"/>
    </source>
</evidence>
<dbReference type="PANTHER" id="PTHR24409">
    <property type="entry name" value="ZINC FINGER PROTEIN 142"/>
    <property type="match status" value="1"/>
</dbReference>
<dbReference type="InterPro" id="IPR013087">
    <property type="entry name" value="Znf_C2H2_type"/>
</dbReference>
<evidence type="ECO:0000259" key="7">
    <source>
        <dbReference type="PROSITE" id="PS50157"/>
    </source>
</evidence>
<comment type="caution">
    <text evidence="8">The sequence shown here is derived from an EMBL/GenBank/DDBJ whole genome shotgun (WGS) entry which is preliminary data.</text>
</comment>
<dbReference type="Proteomes" id="UP000663870">
    <property type="component" value="Unassembled WGS sequence"/>
</dbReference>
<dbReference type="PROSITE" id="PS00028">
    <property type="entry name" value="ZINC_FINGER_C2H2_1"/>
    <property type="match status" value="2"/>
</dbReference>
<dbReference type="GO" id="GO:0000981">
    <property type="term" value="F:DNA-binding transcription factor activity, RNA polymerase II-specific"/>
    <property type="evidence" value="ECO:0007669"/>
    <property type="project" value="TreeGrafter"/>
</dbReference>
<evidence type="ECO:0000256" key="5">
    <source>
        <dbReference type="PROSITE-ProRule" id="PRU00042"/>
    </source>
</evidence>
<evidence type="ECO:0000256" key="3">
    <source>
        <dbReference type="ARBA" id="ARBA00022771"/>
    </source>
</evidence>
<gene>
    <name evidence="9" type="ORF">JXQ802_LOCUS3501</name>
    <name evidence="8" type="ORF">PYM288_LOCUS3345</name>
</gene>
<dbReference type="Gene3D" id="3.30.160.60">
    <property type="entry name" value="Classic Zinc Finger"/>
    <property type="match status" value="2"/>
</dbReference>
<name>A0A813R2N7_9BILA</name>
<accession>A0A813R2N7</accession>
<evidence type="ECO:0000313" key="11">
    <source>
        <dbReference type="Proteomes" id="UP000663870"/>
    </source>
</evidence>